<keyword evidence="1" id="KW-0456">Lyase</keyword>
<organism evidence="5">
    <name type="scientific">marine metagenome</name>
    <dbReference type="NCBI Taxonomy" id="408172"/>
    <lineage>
        <taxon>unclassified sequences</taxon>
        <taxon>metagenomes</taxon>
        <taxon>ecological metagenomes</taxon>
    </lineage>
</organism>
<keyword evidence="2" id="KW-0961">Cell wall biogenesis/degradation</keyword>
<dbReference type="HAMAP" id="MF_02071">
    <property type="entry name" value="RlpA"/>
    <property type="match status" value="1"/>
</dbReference>
<feature type="domain" description="RlpA-like protein double-psi beta-barrel" evidence="4">
    <location>
        <begin position="54"/>
        <end position="142"/>
    </location>
</feature>
<evidence type="ECO:0000256" key="2">
    <source>
        <dbReference type="ARBA" id="ARBA00023316"/>
    </source>
</evidence>
<sequence>MSKFYLLIIIIAMLTSCSNSPRYRTGPAKPSSTNKGKPPALKTSSNVKNRKVMTGVSSFYAEDFHGKLTANGEVYDMYGLTAAHKTLPLNTIVRVTNLENNKSLILRINDRGPYVKGRILDCSYGAAKKLEFVNEGTAKVKIEVIEWGDGKYMKHRD</sequence>
<dbReference type="GO" id="GO:0071555">
    <property type="term" value="P:cell wall organization"/>
    <property type="evidence" value="ECO:0007669"/>
    <property type="project" value="UniProtKB-KW"/>
</dbReference>
<gene>
    <name evidence="5" type="ORF">METZ01_LOCUS40260</name>
</gene>
<dbReference type="Gene3D" id="2.40.40.10">
    <property type="entry name" value="RlpA-like domain"/>
    <property type="match status" value="1"/>
</dbReference>
<dbReference type="InterPro" id="IPR009009">
    <property type="entry name" value="RlpA-like_DPBB"/>
</dbReference>
<dbReference type="InterPro" id="IPR034718">
    <property type="entry name" value="RlpA"/>
</dbReference>
<dbReference type="Pfam" id="PF03330">
    <property type="entry name" value="DPBB_1"/>
    <property type="match status" value="1"/>
</dbReference>
<dbReference type="PANTHER" id="PTHR34183:SF1">
    <property type="entry name" value="ENDOLYTIC PEPTIDOGLYCAN TRANSGLYCOSYLASE RLPA"/>
    <property type="match status" value="1"/>
</dbReference>
<dbReference type="InterPro" id="IPR012997">
    <property type="entry name" value="RplA"/>
</dbReference>
<proteinExistence type="inferred from homology"/>
<evidence type="ECO:0000256" key="1">
    <source>
        <dbReference type="ARBA" id="ARBA00023239"/>
    </source>
</evidence>
<dbReference type="EMBL" id="UINC01001723">
    <property type="protein sequence ID" value="SUZ87406.1"/>
    <property type="molecule type" value="Genomic_DNA"/>
</dbReference>
<dbReference type="GO" id="GO:0016829">
    <property type="term" value="F:lyase activity"/>
    <property type="evidence" value="ECO:0007669"/>
    <property type="project" value="UniProtKB-KW"/>
</dbReference>
<dbReference type="InterPro" id="IPR036908">
    <property type="entry name" value="RlpA-like_sf"/>
</dbReference>
<dbReference type="CDD" id="cd22268">
    <property type="entry name" value="DPBB_RlpA-like"/>
    <property type="match status" value="1"/>
</dbReference>
<evidence type="ECO:0000259" key="4">
    <source>
        <dbReference type="Pfam" id="PF03330"/>
    </source>
</evidence>
<dbReference type="PROSITE" id="PS51257">
    <property type="entry name" value="PROKAR_LIPOPROTEIN"/>
    <property type="match status" value="1"/>
</dbReference>
<dbReference type="AlphaFoldDB" id="A0A381R6P3"/>
<evidence type="ECO:0000256" key="3">
    <source>
        <dbReference type="SAM" id="MobiDB-lite"/>
    </source>
</evidence>
<dbReference type="NCBIfam" id="TIGR00413">
    <property type="entry name" value="rlpA"/>
    <property type="match status" value="1"/>
</dbReference>
<dbReference type="PANTHER" id="PTHR34183">
    <property type="entry name" value="ENDOLYTIC PEPTIDOGLYCAN TRANSGLYCOSYLASE RLPA"/>
    <property type="match status" value="1"/>
</dbReference>
<dbReference type="SUPFAM" id="SSF50685">
    <property type="entry name" value="Barwin-like endoglucanases"/>
    <property type="match status" value="1"/>
</dbReference>
<accession>A0A381R6P3</accession>
<protein>
    <recommendedName>
        <fullName evidence="4">RlpA-like protein double-psi beta-barrel domain-containing protein</fullName>
    </recommendedName>
</protein>
<name>A0A381R6P3_9ZZZZ</name>
<reference evidence="5" key="1">
    <citation type="submission" date="2018-05" db="EMBL/GenBank/DDBJ databases">
        <authorList>
            <person name="Lanie J.A."/>
            <person name="Ng W.-L."/>
            <person name="Kazmierczak K.M."/>
            <person name="Andrzejewski T.M."/>
            <person name="Davidsen T.M."/>
            <person name="Wayne K.J."/>
            <person name="Tettelin H."/>
            <person name="Glass J.I."/>
            <person name="Rusch D."/>
            <person name="Podicherti R."/>
            <person name="Tsui H.-C.T."/>
            <person name="Winkler M.E."/>
        </authorList>
    </citation>
    <scope>NUCLEOTIDE SEQUENCE</scope>
</reference>
<feature type="region of interest" description="Disordered" evidence="3">
    <location>
        <begin position="22"/>
        <end position="45"/>
    </location>
</feature>
<evidence type="ECO:0000313" key="5">
    <source>
        <dbReference type="EMBL" id="SUZ87406.1"/>
    </source>
</evidence>